<dbReference type="AlphaFoldDB" id="A0AA37P738"/>
<name>A0AA37P738_9PEZI</name>
<keyword evidence="2" id="KW-1185">Reference proteome</keyword>
<dbReference type="EMBL" id="BQXU01000004">
    <property type="protein sequence ID" value="GKT41884.1"/>
    <property type="molecule type" value="Genomic_DNA"/>
</dbReference>
<proteinExistence type="predicted"/>
<dbReference type="Proteomes" id="UP001055115">
    <property type="component" value="Unassembled WGS sequence"/>
</dbReference>
<protein>
    <submittedName>
        <fullName evidence="1">Uncharacterized protein</fullName>
    </submittedName>
</protein>
<evidence type="ECO:0000313" key="1">
    <source>
        <dbReference type="EMBL" id="GKT41884.1"/>
    </source>
</evidence>
<reference evidence="1 2" key="1">
    <citation type="submission" date="2022-03" db="EMBL/GenBank/DDBJ databases">
        <title>Genome data of Colletotrichum spp.</title>
        <authorList>
            <person name="Utami Y.D."/>
            <person name="Hiruma K."/>
        </authorList>
    </citation>
    <scope>NUCLEOTIDE SEQUENCE [LARGE SCALE GENOMIC DNA]</scope>
    <source>
        <strain evidence="1 2">MAFF 239500</strain>
    </source>
</reference>
<gene>
    <name evidence="1" type="ORF">ColSpa_02065</name>
</gene>
<dbReference type="RefSeq" id="XP_049124234.1">
    <property type="nucleotide sequence ID" value="XM_049268277.1"/>
</dbReference>
<dbReference type="GeneID" id="73322867"/>
<evidence type="ECO:0000313" key="2">
    <source>
        <dbReference type="Proteomes" id="UP001055115"/>
    </source>
</evidence>
<accession>A0AA37P738</accession>
<sequence length="86" mass="9136">MAPMTTGVCTVFVVGSNGQVPRLARVEWVMGNDPKPNASSSVWSSERTDRKDEVADAESLGLELGLGMRSGVGRVSQIESSGWVVL</sequence>
<comment type="caution">
    <text evidence="1">The sequence shown here is derived from an EMBL/GenBank/DDBJ whole genome shotgun (WGS) entry which is preliminary data.</text>
</comment>
<organism evidence="1 2">
    <name type="scientific">Colletotrichum spaethianum</name>
    <dbReference type="NCBI Taxonomy" id="700344"/>
    <lineage>
        <taxon>Eukaryota</taxon>
        <taxon>Fungi</taxon>
        <taxon>Dikarya</taxon>
        <taxon>Ascomycota</taxon>
        <taxon>Pezizomycotina</taxon>
        <taxon>Sordariomycetes</taxon>
        <taxon>Hypocreomycetidae</taxon>
        <taxon>Glomerellales</taxon>
        <taxon>Glomerellaceae</taxon>
        <taxon>Colletotrichum</taxon>
        <taxon>Colletotrichum spaethianum species complex</taxon>
    </lineage>
</organism>